<evidence type="ECO:0000259" key="8">
    <source>
        <dbReference type="SMART" id="SM00493"/>
    </source>
</evidence>
<evidence type="ECO:0000256" key="4">
    <source>
        <dbReference type="ARBA" id="ARBA00022695"/>
    </source>
</evidence>
<dbReference type="InterPro" id="IPR036977">
    <property type="entry name" value="DNA_primase_Znf_CHC2"/>
</dbReference>
<keyword evidence="2" id="KW-0639">Primosome</keyword>
<feature type="domain" description="Toprim" evidence="8">
    <location>
        <begin position="278"/>
        <end position="377"/>
    </location>
</feature>
<protein>
    <submittedName>
        <fullName evidence="9">DNA primase</fullName>
    </submittedName>
</protein>
<dbReference type="SMART" id="SM00493">
    <property type="entry name" value="TOPRIM"/>
    <property type="match status" value="1"/>
</dbReference>
<dbReference type="EMBL" id="CACRSS010000016">
    <property type="protein sequence ID" value="VYT11336.1"/>
    <property type="molecule type" value="Genomic_DNA"/>
</dbReference>
<dbReference type="AlphaFoldDB" id="A0A6N2U731"/>
<evidence type="ECO:0000256" key="3">
    <source>
        <dbReference type="ARBA" id="ARBA00022679"/>
    </source>
</evidence>
<evidence type="ECO:0000313" key="9">
    <source>
        <dbReference type="EMBL" id="VYT11336.1"/>
    </source>
</evidence>
<dbReference type="Gene3D" id="3.40.1360.10">
    <property type="match status" value="1"/>
</dbReference>
<accession>A0A6N2U731</accession>
<keyword evidence="6" id="KW-0804">Transcription</keyword>
<name>A0A6N2U731_9BACT</name>
<dbReference type="GO" id="GO:0008270">
    <property type="term" value="F:zinc ion binding"/>
    <property type="evidence" value="ECO:0007669"/>
    <property type="project" value="InterPro"/>
</dbReference>
<proteinExistence type="predicted"/>
<dbReference type="GO" id="GO:1990077">
    <property type="term" value="C:primosome complex"/>
    <property type="evidence" value="ECO:0007669"/>
    <property type="project" value="UniProtKB-KW"/>
</dbReference>
<dbReference type="InterPro" id="IPR006171">
    <property type="entry name" value="TOPRIM_dom"/>
</dbReference>
<dbReference type="CDD" id="cd01029">
    <property type="entry name" value="TOPRIM_primases"/>
    <property type="match status" value="1"/>
</dbReference>
<evidence type="ECO:0000256" key="1">
    <source>
        <dbReference type="ARBA" id="ARBA00022478"/>
    </source>
</evidence>
<keyword evidence="3" id="KW-0808">Transferase</keyword>
<reference evidence="9" key="1">
    <citation type="submission" date="2019-11" db="EMBL/GenBank/DDBJ databases">
        <authorList>
            <person name="Feng L."/>
        </authorList>
    </citation>
    <scope>NUCLEOTIDE SEQUENCE</scope>
    <source>
        <strain evidence="9">AMuciniphilaLFYP55</strain>
    </source>
</reference>
<gene>
    <name evidence="9" type="primary">dnaG_1</name>
    <name evidence="9" type="ORF">AMLFYP55_00672</name>
</gene>
<dbReference type="InterPro" id="IPR034154">
    <property type="entry name" value="TOPRIM_DnaG/twinkle"/>
</dbReference>
<dbReference type="Gene3D" id="3.90.580.10">
    <property type="entry name" value="Zinc finger, CHC2-type domain"/>
    <property type="match status" value="1"/>
</dbReference>
<dbReference type="GO" id="GO:0003677">
    <property type="term" value="F:DNA binding"/>
    <property type="evidence" value="ECO:0007669"/>
    <property type="project" value="InterPro"/>
</dbReference>
<dbReference type="SUPFAM" id="SSF57783">
    <property type="entry name" value="Zinc beta-ribbon"/>
    <property type="match status" value="1"/>
</dbReference>
<feature type="region of interest" description="Disordered" evidence="7">
    <location>
        <begin position="113"/>
        <end position="136"/>
    </location>
</feature>
<evidence type="ECO:0000256" key="2">
    <source>
        <dbReference type="ARBA" id="ARBA00022515"/>
    </source>
</evidence>
<dbReference type="Pfam" id="PF13155">
    <property type="entry name" value="Toprim_2"/>
    <property type="match status" value="1"/>
</dbReference>
<dbReference type="GO" id="GO:0016779">
    <property type="term" value="F:nucleotidyltransferase activity"/>
    <property type="evidence" value="ECO:0007669"/>
    <property type="project" value="UniProtKB-KW"/>
</dbReference>
<evidence type="ECO:0000256" key="5">
    <source>
        <dbReference type="ARBA" id="ARBA00022705"/>
    </source>
</evidence>
<evidence type="ECO:0000256" key="6">
    <source>
        <dbReference type="ARBA" id="ARBA00023163"/>
    </source>
</evidence>
<sequence length="416" mass="45694">MRLQGIQEQTCMKFELSDLKTPDALNEYCRRVLGPPQQRGGVMIYPCPFGTHTRPKLQVTEYQGEGRFRCWVCDQGGDVFDLHAGMNSQDTQRDFPDILRGVCDVLGVCPPDDDGTPLPARRRPVRPRPAPSLAAAPPVAPSCFVSDLDAAELDACRERLATDEQLAGELAAELGLSPLMMLIHTDTTQGRGLLGATEDRRLLYLYQAEDEDGNTRYTGAKLRRRDHHANPCLKLVSGQWEAHGTMNPTEGNPHGIRFLWPIGKAAAPWGIDSTHGKRFVIVTEGESDCLAIGQALEGFREAYQQDTDPDTRRPYEDRRGSLEAMIPAVVAIPGASGMKTGWDALLAGKNVILALDADRAGREAAAKLRERLAVAGCVLRDWTPPYKDARNMLLCAGERALYESLFEAMNAPALMA</sequence>
<keyword evidence="5" id="KW-0235">DNA replication</keyword>
<evidence type="ECO:0000256" key="7">
    <source>
        <dbReference type="SAM" id="MobiDB-lite"/>
    </source>
</evidence>
<keyword evidence="1" id="KW-0240">DNA-directed RNA polymerase</keyword>
<dbReference type="GO" id="GO:0006269">
    <property type="term" value="P:DNA replication, synthesis of primer"/>
    <property type="evidence" value="ECO:0007669"/>
    <property type="project" value="UniProtKB-KW"/>
</dbReference>
<dbReference type="GO" id="GO:0000428">
    <property type="term" value="C:DNA-directed RNA polymerase complex"/>
    <property type="evidence" value="ECO:0007669"/>
    <property type="project" value="UniProtKB-KW"/>
</dbReference>
<organism evidence="9">
    <name type="scientific">Akkermansia muciniphila</name>
    <dbReference type="NCBI Taxonomy" id="239935"/>
    <lineage>
        <taxon>Bacteria</taxon>
        <taxon>Pseudomonadati</taxon>
        <taxon>Verrucomicrobiota</taxon>
        <taxon>Verrucomicrobiia</taxon>
        <taxon>Verrucomicrobiales</taxon>
        <taxon>Akkermansiaceae</taxon>
        <taxon>Akkermansia</taxon>
    </lineage>
</organism>
<keyword evidence="4" id="KW-0548">Nucleotidyltransferase</keyword>